<accession>A0A4R6ULC5</accession>
<feature type="transmembrane region" description="Helical" evidence="1">
    <location>
        <begin position="29"/>
        <end position="49"/>
    </location>
</feature>
<evidence type="ECO:0008006" key="4">
    <source>
        <dbReference type="Google" id="ProtNLM"/>
    </source>
</evidence>
<evidence type="ECO:0000313" key="3">
    <source>
        <dbReference type="Proteomes" id="UP000295375"/>
    </source>
</evidence>
<keyword evidence="1" id="KW-1133">Transmembrane helix</keyword>
<proteinExistence type="predicted"/>
<dbReference type="RefSeq" id="WP_133591051.1">
    <property type="nucleotide sequence ID" value="NZ_CP037953.1"/>
</dbReference>
<dbReference type="AlphaFoldDB" id="A0A4R6ULC5"/>
<protein>
    <recommendedName>
        <fullName evidence="4">2TM domain-containing protein</fullName>
    </recommendedName>
</protein>
<gene>
    <name evidence="2" type="ORF">EV696_11034</name>
</gene>
<name>A0A4R6ULC5_9GAMM</name>
<dbReference type="Proteomes" id="UP000295375">
    <property type="component" value="Unassembled WGS sequence"/>
</dbReference>
<feature type="transmembrane region" description="Helical" evidence="1">
    <location>
        <begin position="55"/>
        <end position="74"/>
    </location>
</feature>
<evidence type="ECO:0000313" key="2">
    <source>
        <dbReference type="EMBL" id="TDQ47442.1"/>
    </source>
</evidence>
<sequence>MSKKNKPANKPSGREKLLATRIRVRKRRLVTAMVGVLILTAFLIADYLRDIPGEWYALTLWIFPLAWLLDSQYLRKIETDLRHH</sequence>
<keyword evidence="3" id="KW-1185">Reference proteome</keyword>
<evidence type="ECO:0000256" key="1">
    <source>
        <dbReference type="SAM" id="Phobius"/>
    </source>
</evidence>
<comment type="caution">
    <text evidence="2">The sequence shown here is derived from an EMBL/GenBank/DDBJ whole genome shotgun (WGS) entry which is preliminary data.</text>
</comment>
<organism evidence="2 3">
    <name type="scientific">Permianibacter aggregans</name>
    <dbReference type="NCBI Taxonomy" id="1510150"/>
    <lineage>
        <taxon>Bacteria</taxon>
        <taxon>Pseudomonadati</taxon>
        <taxon>Pseudomonadota</taxon>
        <taxon>Gammaproteobacteria</taxon>
        <taxon>Pseudomonadales</taxon>
        <taxon>Pseudomonadaceae</taxon>
        <taxon>Permianibacter</taxon>
    </lineage>
</organism>
<keyword evidence="1" id="KW-0472">Membrane</keyword>
<keyword evidence="1" id="KW-0812">Transmembrane</keyword>
<reference evidence="2 3" key="1">
    <citation type="submission" date="2019-03" db="EMBL/GenBank/DDBJ databases">
        <title>Genomic Encyclopedia of Type Strains, Phase IV (KMG-IV): sequencing the most valuable type-strain genomes for metagenomic binning, comparative biology and taxonomic classification.</title>
        <authorList>
            <person name="Goeker M."/>
        </authorList>
    </citation>
    <scope>NUCLEOTIDE SEQUENCE [LARGE SCALE GENOMIC DNA]</scope>
    <source>
        <strain evidence="2 3">DSM 103792</strain>
    </source>
</reference>
<dbReference type="EMBL" id="SNYM01000010">
    <property type="protein sequence ID" value="TDQ47442.1"/>
    <property type="molecule type" value="Genomic_DNA"/>
</dbReference>